<geneLocation type="plasmid" evidence="7 8">
    <name>pTRESU01</name>
</geneLocation>
<dbReference type="GO" id="GO:0003677">
    <property type="term" value="F:DNA binding"/>
    <property type="evidence" value="ECO:0007669"/>
    <property type="project" value="UniProtKB-KW"/>
</dbReference>
<keyword evidence="7" id="KW-0614">Plasmid</keyword>
<dbReference type="SUPFAM" id="SSF51306">
    <property type="entry name" value="LexA/Signal peptidase"/>
    <property type="match status" value="1"/>
</dbReference>
<dbReference type="RefSeq" id="WP_013702787.1">
    <property type="nucleotide sequence ID" value="NC_015386.1"/>
</dbReference>
<dbReference type="Gene3D" id="2.10.109.10">
    <property type="entry name" value="Umud Fragment, subunit A"/>
    <property type="match status" value="1"/>
</dbReference>
<dbReference type="EMBL" id="CP002632">
    <property type="protein sequence ID" value="AEB15543.1"/>
    <property type="molecule type" value="Genomic_DNA"/>
</dbReference>
<dbReference type="GO" id="GO:0016020">
    <property type="term" value="C:membrane"/>
    <property type="evidence" value="ECO:0007669"/>
    <property type="project" value="InterPro"/>
</dbReference>
<keyword evidence="5" id="KW-0804">Transcription</keyword>
<dbReference type="CDD" id="cd06529">
    <property type="entry name" value="S24_LexA-like"/>
    <property type="match status" value="1"/>
</dbReference>
<dbReference type="Pfam" id="PF00717">
    <property type="entry name" value="Peptidase_S24"/>
    <property type="match status" value="1"/>
</dbReference>
<sequence>MEGAEFWTKVKKRLKELDKKQDWLASNSGLLVQTLRNNIHNDRLPSLKDTLSILKTLNLTWEEFEHYPNLTSKDGIRNIPVGEQYFSAGHGQHVPDNYVETKDYVAVPNSLKYLGDNIRAAYVRGDSMEPTFFDSDIIIYDTNGYDGNEGIYAIIYNSKGFVKRLQPTKNGVNIISDNKIYEPMFESSESDDFIVIGRVRYSVHKV</sequence>
<dbReference type="InterPro" id="IPR036286">
    <property type="entry name" value="LexA/Signal_pep-like_sf"/>
</dbReference>
<dbReference type="OrthoDB" id="358595at2"/>
<keyword evidence="1" id="KW-0645">Protease</keyword>
<evidence type="ECO:0000256" key="2">
    <source>
        <dbReference type="ARBA" id="ARBA00022801"/>
    </source>
</evidence>
<dbReference type="InterPro" id="IPR015927">
    <property type="entry name" value="Peptidase_S24_S26A/B/C"/>
</dbReference>
<evidence type="ECO:0000313" key="8">
    <source>
        <dbReference type="Proteomes" id="UP000006852"/>
    </source>
</evidence>
<feature type="domain" description="Peptidase S24/S26A/S26B/S26C" evidence="6">
    <location>
        <begin position="86"/>
        <end position="199"/>
    </location>
</feature>
<dbReference type="HOGENOM" id="CLU_066192_1_2_12"/>
<dbReference type="GO" id="GO:0006508">
    <property type="term" value="P:proteolysis"/>
    <property type="evidence" value="ECO:0007669"/>
    <property type="project" value="UniProtKB-KW"/>
</dbReference>
<dbReference type="GeneID" id="302999774"/>
<evidence type="ECO:0000256" key="1">
    <source>
        <dbReference type="ARBA" id="ARBA00022670"/>
    </source>
</evidence>
<proteinExistence type="predicted"/>
<keyword evidence="4" id="KW-0238">DNA-binding</keyword>
<keyword evidence="8" id="KW-1185">Reference proteome</keyword>
<evidence type="ECO:0000259" key="6">
    <source>
        <dbReference type="Pfam" id="PF00717"/>
    </source>
</evidence>
<dbReference type="PANTHER" id="PTHR40661">
    <property type="match status" value="1"/>
</dbReference>
<protein>
    <submittedName>
        <fullName evidence="7">Phage repressor</fullName>
    </submittedName>
</protein>
<evidence type="ECO:0000256" key="4">
    <source>
        <dbReference type="ARBA" id="ARBA00023125"/>
    </source>
</evidence>
<dbReference type="eggNOG" id="COG2932">
    <property type="taxonomic scope" value="Bacteria"/>
</dbReference>
<reference evidence="8" key="1">
    <citation type="submission" date="2011-04" db="EMBL/GenBank/DDBJ databases">
        <title>The complete genome of plasmid of Treponema succinifaciens DSM 2489.</title>
        <authorList>
            <person name="Lucas S."/>
            <person name="Copeland A."/>
            <person name="Lapidus A."/>
            <person name="Bruce D."/>
            <person name="Goodwin L."/>
            <person name="Pitluck S."/>
            <person name="Peters L."/>
            <person name="Kyrpides N."/>
            <person name="Mavromatis K."/>
            <person name="Ivanova N."/>
            <person name="Ovchinnikova G."/>
            <person name="Teshima H."/>
            <person name="Detter J.C."/>
            <person name="Tapia R."/>
            <person name="Han C."/>
            <person name="Land M."/>
            <person name="Hauser L."/>
            <person name="Markowitz V."/>
            <person name="Cheng J.-F."/>
            <person name="Hugenholtz P."/>
            <person name="Woyke T."/>
            <person name="Wu D."/>
            <person name="Gronow S."/>
            <person name="Wellnitz S."/>
            <person name="Brambilla E."/>
            <person name="Klenk H.-P."/>
            <person name="Eisen J.A."/>
        </authorList>
    </citation>
    <scope>NUCLEOTIDE SEQUENCE [LARGE SCALE GENOMIC DNA]</scope>
    <source>
        <strain evidence="8">ATCC 33096 / DSM 2489 / 6091</strain>
        <plasmid evidence="8">Plasmid pTRESU01</plasmid>
    </source>
</reference>
<evidence type="ECO:0000256" key="5">
    <source>
        <dbReference type="ARBA" id="ARBA00023163"/>
    </source>
</evidence>
<dbReference type="InterPro" id="IPR019756">
    <property type="entry name" value="Pept_S26A_signal_pept_1_Ser-AS"/>
</dbReference>
<evidence type="ECO:0000256" key="3">
    <source>
        <dbReference type="ARBA" id="ARBA00023015"/>
    </source>
</evidence>
<accession>F2NYP4</accession>
<keyword evidence="2" id="KW-0378">Hydrolase</keyword>
<dbReference type="Proteomes" id="UP000006852">
    <property type="component" value="Plasmid pTRESU01"/>
</dbReference>
<evidence type="ECO:0000313" key="7">
    <source>
        <dbReference type="EMBL" id="AEB15543.1"/>
    </source>
</evidence>
<dbReference type="PROSITE" id="PS00501">
    <property type="entry name" value="SPASE_I_1"/>
    <property type="match status" value="1"/>
</dbReference>
<dbReference type="AlphaFoldDB" id="F2NYP4"/>
<gene>
    <name evidence="7" type="ordered locus">Tresu_2686</name>
</gene>
<dbReference type="KEGG" id="tsu:Tresu_2686"/>
<dbReference type="PANTHER" id="PTHR40661:SF3">
    <property type="entry name" value="FELS-1 PROPHAGE TRANSCRIPTIONAL REGULATOR"/>
    <property type="match status" value="1"/>
</dbReference>
<keyword evidence="3" id="KW-0805">Transcription regulation</keyword>
<dbReference type="GO" id="GO:0004252">
    <property type="term" value="F:serine-type endopeptidase activity"/>
    <property type="evidence" value="ECO:0007669"/>
    <property type="project" value="InterPro"/>
</dbReference>
<dbReference type="InterPro" id="IPR039418">
    <property type="entry name" value="LexA-like"/>
</dbReference>
<name>F2NYP4_TRES6</name>
<organism evidence="7 8">
    <name type="scientific">Treponema succinifaciens (strain ATCC 33096 / DSM 2489 / 6091)</name>
    <dbReference type="NCBI Taxonomy" id="869209"/>
    <lineage>
        <taxon>Bacteria</taxon>
        <taxon>Pseudomonadati</taxon>
        <taxon>Spirochaetota</taxon>
        <taxon>Spirochaetia</taxon>
        <taxon>Spirochaetales</taxon>
        <taxon>Treponemataceae</taxon>
        <taxon>Treponema</taxon>
    </lineage>
</organism>